<dbReference type="AlphaFoldDB" id="A0A0C1Y4H7"/>
<comment type="function">
    <text evidence="1">Catalyzes the methylation of C-1 in cobalt-precorrin-5B to form cobalt-precorrin-6A.</text>
</comment>
<keyword evidence="1" id="KW-0169">Cobalamin biosynthesis</keyword>
<dbReference type="UniPathway" id="UPA00148">
    <property type="reaction ID" value="UER00227"/>
</dbReference>
<organism evidence="2">
    <name type="scientific">Lyngbya confervoides BDU141951</name>
    <dbReference type="NCBI Taxonomy" id="1574623"/>
    <lineage>
        <taxon>Bacteria</taxon>
        <taxon>Bacillati</taxon>
        <taxon>Cyanobacteriota</taxon>
        <taxon>Cyanophyceae</taxon>
        <taxon>Oscillatoriophycideae</taxon>
        <taxon>Oscillatoriales</taxon>
        <taxon>Microcoleaceae</taxon>
        <taxon>Lyngbya</taxon>
    </lineage>
</organism>
<comment type="similarity">
    <text evidence="1">Belongs to the CbiD family.</text>
</comment>
<keyword evidence="1" id="KW-0949">S-adenosyl-L-methionine</keyword>
<dbReference type="Pfam" id="PF01888">
    <property type="entry name" value="CbiD"/>
    <property type="match status" value="1"/>
</dbReference>
<proteinExistence type="inferred from homology"/>
<dbReference type="PIRSF" id="PIRSF026782">
    <property type="entry name" value="CbiD"/>
    <property type="match status" value="1"/>
</dbReference>
<dbReference type="NCBIfam" id="TIGR00312">
    <property type="entry name" value="cbiD"/>
    <property type="match status" value="1"/>
</dbReference>
<dbReference type="PANTHER" id="PTHR35863">
    <property type="entry name" value="COBALT-PRECORRIN-5B C(1)-METHYLTRANSFERASE"/>
    <property type="match status" value="1"/>
</dbReference>
<dbReference type="EMBL" id="JTHE02000003">
    <property type="protein sequence ID" value="NEV68323.1"/>
    <property type="molecule type" value="Genomic_DNA"/>
</dbReference>
<accession>A0A0C1Y4H7</accession>
<dbReference type="HAMAP" id="MF_00787">
    <property type="entry name" value="CbiD"/>
    <property type="match status" value="1"/>
</dbReference>
<dbReference type="GO" id="GO:0032259">
    <property type="term" value="P:methylation"/>
    <property type="evidence" value="ECO:0007669"/>
    <property type="project" value="UniProtKB-KW"/>
</dbReference>
<keyword evidence="1 2" id="KW-0808">Transferase</keyword>
<evidence type="ECO:0000256" key="1">
    <source>
        <dbReference type="HAMAP-Rule" id="MF_00787"/>
    </source>
</evidence>
<comment type="caution">
    <text evidence="2">The sequence shown here is derived from an EMBL/GenBank/DDBJ whole genome shotgun (WGS) entry which is preliminary data.</text>
</comment>
<sequence length="382" mass="41010">MLPDTNLSPDPRAGYTLPVFACASAIAALQKLIAPDQTLDTVEVNLINPERTASIPVEQVAQLPDGSALAITRSDPGDNLDLTRHTPIWAVVSWGSARQPDRIRLEGGEGVGKLENQGDRPAIYAYAQQVMQANLEPLLPPDKSLQVTIILPEGRSLALRTSNAAFGVVDGLSLLGTSGISEPLSAPGQLEAFRQNVREQAQQFDTLVFCVGENGLQRALTLGIAAERRVKTGNWLGPLLIEAALCGVQGILLLGYHGKLIKLAGGIFHTHHYVADGRQEILSAIAAAQGLPTADVQQLLAAATVEAGLTHLRQLDQAQSQDWVQRIYQPLVERIDQRAIAYIQANADRSITVGAAVFDRQREIVAQSDRATTLLQALLVSC</sequence>
<protein>
    <recommendedName>
        <fullName evidence="1">Cobalt-precorrin-5B C(1)-methyltransferase</fullName>
        <ecNumber evidence="1">2.1.1.195</ecNumber>
    </recommendedName>
    <alternativeName>
        <fullName evidence="1">Cobalt-precorrin-6A synthase</fullName>
    </alternativeName>
</protein>
<gene>
    <name evidence="1" type="primary">cbiD</name>
    <name evidence="2" type="ORF">QQ91_014510</name>
</gene>
<dbReference type="InterPro" id="IPR002748">
    <property type="entry name" value="CbiD"/>
</dbReference>
<reference evidence="2" key="1">
    <citation type="submission" date="2014-11" db="EMBL/GenBank/DDBJ databases">
        <authorList>
            <person name="Malar M.C."/>
            <person name="Sen D."/>
            <person name="Tripathy S."/>
        </authorList>
    </citation>
    <scope>NUCLEOTIDE SEQUENCE</scope>
    <source>
        <strain evidence="2">BDU141951</strain>
    </source>
</reference>
<evidence type="ECO:0000313" key="2">
    <source>
        <dbReference type="EMBL" id="NEV68323.1"/>
    </source>
</evidence>
<dbReference type="GO" id="GO:0019251">
    <property type="term" value="P:anaerobic cobalamin biosynthetic process"/>
    <property type="evidence" value="ECO:0007669"/>
    <property type="project" value="UniProtKB-UniRule"/>
</dbReference>
<comment type="catalytic activity">
    <reaction evidence="1">
        <text>Co-precorrin-5B + S-adenosyl-L-methionine = Co-precorrin-6A + S-adenosyl-L-homocysteine</text>
        <dbReference type="Rhea" id="RHEA:26285"/>
        <dbReference type="ChEBI" id="CHEBI:57856"/>
        <dbReference type="ChEBI" id="CHEBI:59789"/>
        <dbReference type="ChEBI" id="CHEBI:60063"/>
        <dbReference type="ChEBI" id="CHEBI:60064"/>
        <dbReference type="EC" id="2.1.1.195"/>
    </reaction>
</comment>
<reference evidence="2" key="2">
    <citation type="journal article" date="2015" name="Genome Announc.">
        <title>Draft Genome Sequence of Filamentous Marine Cyanobacterium Lyngbya confervoides Strain BDU141951.</title>
        <authorList>
            <person name="Chandrababunaidu M.M."/>
            <person name="Sen D."/>
            <person name="Tripathy S."/>
        </authorList>
    </citation>
    <scope>NUCLEOTIDE SEQUENCE</scope>
    <source>
        <strain evidence="2">BDU141951</strain>
    </source>
</reference>
<reference evidence="2" key="3">
    <citation type="submission" date="2020-02" db="EMBL/GenBank/DDBJ databases">
        <authorList>
            <person name="Sarangi A.N."/>
            <person name="Ghosh S."/>
            <person name="Mukherjee M."/>
            <person name="Tripathy S."/>
        </authorList>
    </citation>
    <scope>NUCLEOTIDE SEQUENCE</scope>
    <source>
        <strain evidence="2">BDU141951</strain>
    </source>
</reference>
<dbReference type="Gene3D" id="3.30.2110.10">
    <property type="entry name" value="CbiD-like"/>
    <property type="match status" value="1"/>
</dbReference>
<dbReference type="SUPFAM" id="SSF111342">
    <property type="entry name" value="CbiD-like"/>
    <property type="match status" value="1"/>
</dbReference>
<dbReference type="InterPro" id="IPR036074">
    <property type="entry name" value="CbiD_sf"/>
</dbReference>
<comment type="pathway">
    <text evidence="1">Cofactor biosynthesis; adenosylcobalamin biosynthesis; cob(II)yrinate a,c-diamide from sirohydrochlorin (anaerobic route): step 6/10.</text>
</comment>
<dbReference type="EC" id="2.1.1.195" evidence="1"/>
<dbReference type="PANTHER" id="PTHR35863:SF1">
    <property type="entry name" value="COBALT-PRECORRIN-5B C(1)-METHYLTRANSFERASE"/>
    <property type="match status" value="1"/>
</dbReference>
<dbReference type="GO" id="GO:0008168">
    <property type="term" value="F:methyltransferase activity"/>
    <property type="evidence" value="ECO:0007669"/>
    <property type="project" value="UniProtKB-UniRule"/>
</dbReference>
<keyword evidence="1 2" id="KW-0489">Methyltransferase</keyword>
<name>A0A0C1Y4H7_9CYAN</name>